<evidence type="ECO:0000313" key="3">
    <source>
        <dbReference type="EMBL" id="CAF1618566.1"/>
    </source>
</evidence>
<keyword evidence="1" id="KW-0732">Signal</keyword>
<feature type="chain" id="PRO_5036412716" evidence="1">
    <location>
        <begin position="23"/>
        <end position="208"/>
    </location>
</feature>
<gene>
    <name evidence="2" type="ORF">EDS130_LOCUS44629</name>
    <name evidence="3" type="ORF">XAT740_LOCUS49912</name>
</gene>
<sequence>MKLANCTLLCLLLVTVFVANQALDRGDIILEHDFDGSKKQIYWKGFLGSLIQLVTTDRGNQALRIEQYQKNALTAWVALPLPVSIISGCKIRIQTIVKAENISLPPNIWNGIKVMLQIQAPSGDNYPQQNLLQGTFEWRLVDFITRIPNDARQVTIYKKPRSHPPSIPSTGLPYKGHSLPRLRGAMIGTNLKEKDFRDFGSWNANHIR</sequence>
<name>A0A816C9L5_ADIRI</name>
<reference evidence="3" key="1">
    <citation type="submission" date="2021-02" db="EMBL/GenBank/DDBJ databases">
        <authorList>
            <person name="Nowell W R."/>
        </authorList>
    </citation>
    <scope>NUCLEOTIDE SEQUENCE</scope>
</reference>
<accession>A0A816C9L5</accession>
<protein>
    <submittedName>
        <fullName evidence="3">Uncharacterized protein</fullName>
    </submittedName>
</protein>
<organism evidence="3 4">
    <name type="scientific">Adineta ricciae</name>
    <name type="common">Rotifer</name>
    <dbReference type="NCBI Taxonomy" id="249248"/>
    <lineage>
        <taxon>Eukaryota</taxon>
        <taxon>Metazoa</taxon>
        <taxon>Spiralia</taxon>
        <taxon>Gnathifera</taxon>
        <taxon>Rotifera</taxon>
        <taxon>Eurotatoria</taxon>
        <taxon>Bdelloidea</taxon>
        <taxon>Adinetida</taxon>
        <taxon>Adinetidae</taxon>
        <taxon>Adineta</taxon>
    </lineage>
</organism>
<dbReference type="OrthoDB" id="10432848at2759"/>
<dbReference type="AlphaFoldDB" id="A0A816C9L5"/>
<feature type="signal peptide" evidence="1">
    <location>
        <begin position="1"/>
        <end position="22"/>
    </location>
</feature>
<evidence type="ECO:0000256" key="1">
    <source>
        <dbReference type="SAM" id="SignalP"/>
    </source>
</evidence>
<dbReference type="EMBL" id="CAJNOJ010000892">
    <property type="protein sequence ID" value="CAF1531791.1"/>
    <property type="molecule type" value="Genomic_DNA"/>
</dbReference>
<comment type="caution">
    <text evidence="3">The sequence shown here is derived from an EMBL/GenBank/DDBJ whole genome shotgun (WGS) entry which is preliminary data.</text>
</comment>
<keyword evidence="4" id="KW-1185">Reference proteome</keyword>
<evidence type="ECO:0000313" key="4">
    <source>
        <dbReference type="Proteomes" id="UP000663828"/>
    </source>
</evidence>
<dbReference type="Gene3D" id="2.60.120.260">
    <property type="entry name" value="Galactose-binding domain-like"/>
    <property type="match status" value="1"/>
</dbReference>
<dbReference type="Proteomes" id="UP000663852">
    <property type="component" value="Unassembled WGS sequence"/>
</dbReference>
<dbReference type="Proteomes" id="UP000663828">
    <property type="component" value="Unassembled WGS sequence"/>
</dbReference>
<dbReference type="EMBL" id="CAJNOR010007511">
    <property type="protein sequence ID" value="CAF1618566.1"/>
    <property type="molecule type" value="Genomic_DNA"/>
</dbReference>
<proteinExistence type="predicted"/>
<evidence type="ECO:0000313" key="2">
    <source>
        <dbReference type="EMBL" id="CAF1531791.1"/>
    </source>
</evidence>